<dbReference type="Proteomes" id="UP001560573">
    <property type="component" value="Unassembled WGS sequence"/>
</dbReference>
<accession>A0ABV3ZER3</accession>
<dbReference type="Gene3D" id="1.10.260.40">
    <property type="entry name" value="lambda repressor-like DNA-binding domains"/>
    <property type="match status" value="1"/>
</dbReference>
<dbReference type="EMBL" id="JAULBC010000001">
    <property type="protein sequence ID" value="MEX6686899.1"/>
    <property type="molecule type" value="Genomic_DNA"/>
</dbReference>
<dbReference type="SUPFAM" id="SSF47413">
    <property type="entry name" value="lambda repressor-like DNA-binding domains"/>
    <property type="match status" value="1"/>
</dbReference>
<dbReference type="RefSeq" id="WP_369328295.1">
    <property type="nucleotide sequence ID" value="NZ_JAULBC010000001.1"/>
</dbReference>
<dbReference type="InterPro" id="IPR010982">
    <property type="entry name" value="Lambda_DNA-bd_dom_sf"/>
</dbReference>
<keyword evidence="3" id="KW-1185">Reference proteome</keyword>
<dbReference type="SMART" id="SM00530">
    <property type="entry name" value="HTH_XRE"/>
    <property type="match status" value="1"/>
</dbReference>
<evidence type="ECO:0000259" key="1">
    <source>
        <dbReference type="PROSITE" id="PS50943"/>
    </source>
</evidence>
<comment type="caution">
    <text evidence="2">The sequence shown here is derived from an EMBL/GenBank/DDBJ whole genome shotgun (WGS) entry which is preliminary data.</text>
</comment>
<dbReference type="Pfam" id="PF01381">
    <property type="entry name" value="HTH_3"/>
    <property type="match status" value="1"/>
</dbReference>
<dbReference type="CDD" id="cd00093">
    <property type="entry name" value="HTH_XRE"/>
    <property type="match status" value="1"/>
</dbReference>
<dbReference type="InterPro" id="IPR001387">
    <property type="entry name" value="Cro/C1-type_HTH"/>
</dbReference>
<proteinExistence type="predicted"/>
<sequence length="124" mass="14262">MKKLLAFEKDILSKTANDMTPRKTISLDEMKDEFIGKRGSPERETYEYELNMEVLGLMIKKARKERQLTQDGLGKLVGVQKSQISKLESNANSATIDTIIKVFRALKAEIHFNVIMENRYLQIP</sequence>
<evidence type="ECO:0000313" key="2">
    <source>
        <dbReference type="EMBL" id="MEX6686899.1"/>
    </source>
</evidence>
<dbReference type="PROSITE" id="PS50943">
    <property type="entry name" value="HTH_CROC1"/>
    <property type="match status" value="1"/>
</dbReference>
<evidence type="ECO:0000313" key="3">
    <source>
        <dbReference type="Proteomes" id="UP001560573"/>
    </source>
</evidence>
<feature type="domain" description="HTH cro/C1-type" evidence="1">
    <location>
        <begin position="59"/>
        <end position="113"/>
    </location>
</feature>
<protein>
    <submittedName>
        <fullName evidence="2">Helix-turn-helix domain-containing protein</fullName>
    </submittedName>
</protein>
<organism evidence="2 3">
    <name type="scientific">Danxiaibacter flavus</name>
    <dbReference type="NCBI Taxonomy" id="3049108"/>
    <lineage>
        <taxon>Bacteria</taxon>
        <taxon>Pseudomonadati</taxon>
        <taxon>Bacteroidota</taxon>
        <taxon>Chitinophagia</taxon>
        <taxon>Chitinophagales</taxon>
        <taxon>Chitinophagaceae</taxon>
        <taxon>Danxiaibacter</taxon>
    </lineage>
</organism>
<reference evidence="2 3" key="1">
    <citation type="submission" date="2023-07" db="EMBL/GenBank/DDBJ databases">
        <authorList>
            <person name="Lian W.-H."/>
        </authorList>
    </citation>
    <scope>NUCLEOTIDE SEQUENCE [LARGE SCALE GENOMIC DNA]</scope>
    <source>
        <strain evidence="2 3">SYSU DXS3180</strain>
    </source>
</reference>
<name>A0ABV3ZER3_9BACT</name>
<gene>
    <name evidence="2" type="ORF">QTN47_05305</name>
</gene>